<dbReference type="SMART" id="SM00217">
    <property type="entry name" value="WAP"/>
    <property type="match status" value="1"/>
</dbReference>
<comment type="caution">
    <text evidence="3">The sequence shown here is derived from an EMBL/GenBank/DDBJ whole genome shotgun (WGS) entry which is preliminary data.</text>
</comment>
<dbReference type="Proteomes" id="UP001286313">
    <property type="component" value="Unassembled WGS sequence"/>
</dbReference>
<evidence type="ECO:0000259" key="2">
    <source>
        <dbReference type="PROSITE" id="PS51390"/>
    </source>
</evidence>
<proteinExistence type="predicted"/>
<dbReference type="AlphaFoldDB" id="A0AAE1F980"/>
<organism evidence="3 4">
    <name type="scientific">Petrolisthes cinctipes</name>
    <name type="common">Flat porcelain crab</name>
    <dbReference type="NCBI Taxonomy" id="88211"/>
    <lineage>
        <taxon>Eukaryota</taxon>
        <taxon>Metazoa</taxon>
        <taxon>Ecdysozoa</taxon>
        <taxon>Arthropoda</taxon>
        <taxon>Crustacea</taxon>
        <taxon>Multicrustacea</taxon>
        <taxon>Malacostraca</taxon>
        <taxon>Eumalacostraca</taxon>
        <taxon>Eucarida</taxon>
        <taxon>Decapoda</taxon>
        <taxon>Pleocyemata</taxon>
        <taxon>Anomura</taxon>
        <taxon>Galatheoidea</taxon>
        <taxon>Porcellanidae</taxon>
        <taxon>Petrolisthes</taxon>
    </lineage>
</organism>
<reference evidence="3" key="1">
    <citation type="submission" date="2023-10" db="EMBL/GenBank/DDBJ databases">
        <title>Genome assemblies of two species of porcelain crab, Petrolisthes cinctipes and Petrolisthes manimaculis (Anomura: Porcellanidae).</title>
        <authorList>
            <person name="Angst P."/>
        </authorList>
    </citation>
    <scope>NUCLEOTIDE SEQUENCE</scope>
    <source>
        <strain evidence="3">PB745_01</strain>
        <tissue evidence="3">Gill</tissue>
    </source>
</reference>
<dbReference type="InterPro" id="IPR036645">
    <property type="entry name" value="Elafin-like_sf"/>
</dbReference>
<keyword evidence="1" id="KW-0732">Signal</keyword>
<keyword evidence="4" id="KW-1185">Reference proteome</keyword>
<dbReference type="SUPFAM" id="SSF57256">
    <property type="entry name" value="Elafin-like"/>
    <property type="match status" value="1"/>
</dbReference>
<evidence type="ECO:0000256" key="1">
    <source>
        <dbReference type="SAM" id="SignalP"/>
    </source>
</evidence>
<feature type="chain" id="PRO_5042131650" description="WAP domain-containing protein" evidence="1">
    <location>
        <begin position="22"/>
        <end position="165"/>
    </location>
</feature>
<dbReference type="EMBL" id="JAWQEG010002861">
    <property type="protein sequence ID" value="KAK3869254.1"/>
    <property type="molecule type" value="Genomic_DNA"/>
</dbReference>
<dbReference type="PROSITE" id="PS51390">
    <property type="entry name" value="WAP"/>
    <property type="match status" value="1"/>
</dbReference>
<accession>A0AAE1F980</accession>
<dbReference type="GO" id="GO:0005576">
    <property type="term" value="C:extracellular region"/>
    <property type="evidence" value="ECO:0007669"/>
    <property type="project" value="InterPro"/>
</dbReference>
<feature type="domain" description="WAP" evidence="2">
    <location>
        <begin position="103"/>
        <end position="156"/>
    </location>
</feature>
<dbReference type="Gene3D" id="4.10.75.10">
    <property type="entry name" value="Elafin-like"/>
    <property type="match status" value="1"/>
</dbReference>
<gene>
    <name evidence="3" type="ORF">Pcinc_025431</name>
</gene>
<protein>
    <recommendedName>
        <fullName evidence="2">WAP domain-containing protein</fullName>
    </recommendedName>
</protein>
<evidence type="ECO:0000313" key="3">
    <source>
        <dbReference type="EMBL" id="KAK3869254.1"/>
    </source>
</evidence>
<dbReference type="GO" id="GO:0030414">
    <property type="term" value="F:peptidase inhibitor activity"/>
    <property type="evidence" value="ECO:0007669"/>
    <property type="project" value="InterPro"/>
</dbReference>
<dbReference type="InterPro" id="IPR008197">
    <property type="entry name" value="WAP_dom"/>
</dbReference>
<name>A0AAE1F980_PETCI</name>
<dbReference type="Pfam" id="PF00095">
    <property type="entry name" value="WAP"/>
    <property type="match status" value="1"/>
</dbReference>
<evidence type="ECO:0000313" key="4">
    <source>
        <dbReference type="Proteomes" id="UP001286313"/>
    </source>
</evidence>
<feature type="signal peptide" evidence="1">
    <location>
        <begin position="1"/>
        <end position="21"/>
    </location>
</feature>
<sequence>MQWSGGFAMVLGVTLMVSVTSLPQNNNQQGRFGGGSFLGGALGALQGGVNVGIPGVIPGAGLGGISAVSPGVNPPSSCRRWCRTPENSVYCCKNNFESEGNPFVVKQGVCPPVRLQCPNIRNFQPPGTCASDGDCSSLDKCCFDRCLEKHICKQPDGFGFGGFGR</sequence>